<evidence type="ECO:0000313" key="4">
    <source>
        <dbReference type="Proteomes" id="UP000289886"/>
    </source>
</evidence>
<organism evidence="3 4">
    <name type="scientific">Acipenser ruthenus</name>
    <name type="common">Sterlet sturgeon</name>
    <dbReference type="NCBI Taxonomy" id="7906"/>
    <lineage>
        <taxon>Eukaryota</taxon>
        <taxon>Metazoa</taxon>
        <taxon>Chordata</taxon>
        <taxon>Craniata</taxon>
        <taxon>Vertebrata</taxon>
        <taxon>Euteleostomi</taxon>
        <taxon>Actinopterygii</taxon>
        <taxon>Chondrostei</taxon>
        <taxon>Acipenseriformes</taxon>
        <taxon>Acipenseridae</taxon>
        <taxon>Acipenser</taxon>
    </lineage>
</organism>
<sequence length="376" mass="41458">MNCEEESAEKKAVHSWSRISSAGQTALVEALRVFSPMSKDLLDTETQLVSFLESLKEEGHKATVLRSKDVYGYESCMAETPSAEMALKSAGTCAKVKVVKKRSRKAASKKKEIKYTLSAASQIIFKRQPKILLRNLSQESLRHTMAVLSKPSSSTALLGNSNGNQPCLTLTKLTAPSGSPTARLQIHSDFRSLGISMSNSLRTPKLSITQVQPLENASKMTKGVASCPVKMSVSLIGGSAPMCQNGRVLRESNNCKTSSIRISRTTSVEPDKLSTDWTGVASMKVLNIQQEVRVRKRKRLGETEEMQPRKKTSANSTLADEGQEESEIRENYLRSKVIKVDDTTSDEEVRRKAQKILRVNLSPVIEIRPLLAYPSL</sequence>
<accession>A0A662YNI9</accession>
<name>A0A662YNI9_ACIRT</name>
<dbReference type="PANTHER" id="PTHR14484">
    <property type="entry name" value="COILED-COIL DOMAIN-CONTAINING PROTEIN 71"/>
    <property type="match status" value="1"/>
</dbReference>
<evidence type="ECO:0000256" key="1">
    <source>
        <dbReference type="ARBA" id="ARBA00022553"/>
    </source>
</evidence>
<dbReference type="AlphaFoldDB" id="A0A662YNI9"/>
<keyword evidence="4" id="KW-1185">Reference proteome</keyword>
<dbReference type="OrthoDB" id="8522252at2759"/>
<protein>
    <submittedName>
        <fullName evidence="3">Coiled-coil domain-containing protein 71</fullName>
    </submittedName>
</protein>
<dbReference type="Pfam" id="PF15374">
    <property type="entry name" value="CCDC71L"/>
    <property type="match status" value="1"/>
</dbReference>
<feature type="region of interest" description="Disordered" evidence="2">
    <location>
        <begin position="297"/>
        <end position="326"/>
    </location>
</feature>
<comment type="caution">
    <text evidence="3">The sequence shown here is derived from an EMBL/GenBank/DDBJ whole genome shotgun (WGS) entry which is preliminary data.</text>
</comment>
<reference evidence="3 4" key="1">
    <citation type="submission" date="2019-01" db="EMBL/GenBank/DDBJ databases">
        <title>Draft Genome and Complete Hox-Cluster Characterization of the Sterlet Sturgeon (Acipenser ruthenus).</title>
        <authorList>
            <person name="Wei Q."/>
        </authorList>
    </citation>
    <scope>NUCLEOTIDE SEQUENCE [LARGE SCALE GENOMIC DNA]</scope>
    <source>
        <strain evidence="3">WHYD16114868_AA</strain>
        <tissue evidence="3">Blood</tissue>
    </source>
</reference>
<gene>
    <name evidence="3" type="ORF">EOD39_14226</name>
</gene>
<dbReference type="EMBL" id="SCEB01001018">
    <property type="protein sequence ID" value="RXM97596.1"/>
    <property type="molecule type" value="Genomic_DNA"/>
</dbReference>
<dbReference type="InterPro" id="IPR026695">
    <property type="entry name" value="Ccdc71/71L"/>
</dbReference>
<dbReference type="Proteomes" id="UP000289886">
    <property type="component" value="Unassembled WGS sequence"/>
</dbReference>
<dbReference type="PANTHER" id="PTHR14484:SF0">
    <property type="entry name" value="COILED-COIL DOMAIN-CONTAINING PROTEIN 71"/>
    <property type="match status" value="1"/>
</dbReference>
<evidence type="ECO:0000313" key="3">
    <source>
        <dbReference type="EMBL" id="RXM97596.1"/>
    </source>
</evidence>
<proteinExistence type="predicted"/>
<evidence type="ECO:0000256" key="2">
    <source>
        <dbReference type="SAM" id="MobiDB-lite"/>
    </source>
</evidence>
<keyword evidence="1" id="KW-0597">Phosphoprotein</keyword>